<dbReference type="EMBL" id="KJ425425">
    <property type="protein sequence ID" value="AHX25709.1"/>
    <property type="molecule type" value="Genomic_RNA"/>
</dbReference>
<proteinExistence type="predicted"/>
<sequence length="273" mass="32336">MASYSIHEEDLPLGYGFPRHDTAYPTLWDMMEDGYFPRWFDIDTPTYGVSESSLGWLDVDEGLYNLILSGSINHDEEVRARILPGIGWPLESTRPLVLNFFMYLRTDALWQRTLERMFLTIASIICFGDQKPKKRRKQRSKVPVGKMMFNVAVRVFRKARKMGLDRTQVTGRNLIKDVCLIHFLDLQNRLYVRSSLKDKRIWMWFDTAETVIENKERKHKKKHLDLLFPSDVENLKRHPNHVNLEDHWKAFPELRERLLDTAFGKDWPAIQRL</sequence>
<protein>
    <submittedName>
        <fullName evidence="1">Nucleoprotein</fullName>
    </submittedName>
</protein>
<keyword evidence="1" id="KW-0543">Viral nucleoprotein</keyword>
<name>A0A023PMH9_9VIRU</name>
<keyword evidence="1" id="KW-0946">Virion</keyword>
<evidence type="ECO:0000313" key="1">
    <source>
        <dbReference type="EMBL" id="AHX25709.1"/>
    </source>
</evidence>
<reference evidence="1" key="1">
    <citation type="submission" date="2014-02" db="EMBL/GenBank/DDBJ databases">
        <title>Complete genome characterization of Gissar virus from Central Asia, a new Uukuniemi group virus (Phlebovirus, Bunyaviridae) closely related to Grand Arbaud virus.</title>
        <authorList>
            <person name="Alkhovsky S.V."/>
            <person name="Shchetinin A.M."/>
            <person name="Lvov D.K."/>
            <person name="Shchelkanov M.Y."/>
        </authorList>
    </citation>
    <scope>NUCLEOTIDE SEQUENCE</scope>
    <source>
        <strain evidence="1">5595</strain>
    </source>
</reference>
<organism evidence="1">
    <name type="scientific">Gissar virus</name>
    <dbReference type="NCBI Taxonomy" id="1489102"/>
    <lineage>
        <taxon>Viruses</taxon>
        <taxon>Riboviria</taxon>
        <taxon>Orthornavirae</taxon>
        <taxon>Negarnaviricota</taxon>
        <taxon>Polyploviricotina</taxon>
        <taxon>Bunyaviricetes</taxon>
        <taxon>Hareavirales</taxon>
        <taxon>Phenuiviridae</taxon>
        <taxon>Uukuvirus</taxon>
        <taxon>Uukuvirus uukuniemiense</taxon>
        <taxon>Uukuniemi phlebovirus</taxon>
    </lineage>
</organism>
<accession>A0A023PMH9</accession>
<dbReference type="GO" id="GO:0019013">
    <property type="term" value="C:viral nucleocapsid"/>
    <property type="evidence" value="ECO:0007669"/>
    <property type="project" value="UniProtKB-KW"/>
</dbReference>